<protein>
    <submittedName>
        <fullName evidence="1">Uncharacterized protein</fullName>
    </submittedName>
</protein>
<evidence type="ECO:0000313" key="1">
    <source>
        <dbReference type="EMBL" id="CAG8979016.1"/>
    </source>
</evidence>
<keyword evidence="2" id="KW-1185">Reference proteome</keyword>
<gene>
    <name evidence="1" type="ORF">HYALB_00009918</name>
</gene>
<reference evidence="1" key="1">
    <citation type="submission" date="2021-07" db="EMBL/GenBank/DDBJ databases">
        <authorList>
            <person name="Durling M."/>
        </authorList>
    </citation>
    <scope>NUCLEOTIDE SEQUENCE</scope>
</reference>
<name>A0A9N9LUV1_9HELO</name>
<dbReference type="AlphaFoldDB" id="A0A9N9LUV1"/>
<comment type="caution">
    <text evidence="1">The sequence shown here is derived from an EMBL/GenBank/DDBJ whole genome shotgun (WGS) entry which is preliminary data.</text>
</comment>
<sequence length="60" mass="6819">MASTESREMIATRERGQMVGLSRPRSVLRKQRAWHSYIDVFTHVAKSVAAEEHSPVVKPI</sequence>
<dbReference type="Proteomes" id="UP000701801">
    <property type="component" value="Unassembled WGS sequence"/>
</dbReference>
<evidence type="ECO:0000313" key="2">
    <source>
        <dbReference type="Proteomes" id="UP000701801"/>
    </source>
</evidence>
<organism evidence="1 2">
    <name type="scientific">Hymenoscyphus albidus</name>
    <dbReference type="NCBI Taxonomy" id="595503"/>
    <lineage>
        <taxon>Eukaryota</taxon>
        <taxon>Fungi</taxon>
        <taxon>Dikarya</taxon>
        <taxon>Ascomycota</taxon>
        <taxon>Pezizomycotina</taxon>
        <taxon>Leotiomycetes</taxon>
        <taxon>Helotiales</taxon>
        <taxon>Helotiaceae</taxon>
        <taxon>Hymenoscyphus</taxon>
    </lineage>
</organism>
<accession>A0A9N9LUV1</accession>
<proteinExistence type="predicted"/>
<dbReference type="EMBL" id="CAJVRM010000292">
    <property type="protein sequence ID" value="CAG8979016.1"/>
    <property type="molecule type" value="Genomic_DNA"/>
</dbReference>